<dbReference type="SUPFAM" id="SSF53822">
    <property type="entry name" value="Periplasmic binding protein-like I"/>
    <property type="match status" value="1"/>
</dbReference>
<evidence type="ECO:0000259" key="4">
    <source>
        <dbReference type="Pfam" id="PF13407"/>
    </source>
</evidence>
<dbReference type="EMBL" id="CP043473">
    <property type="protein sequence ID" value="QEL55752.1"/>
    <property type="molecule type" value="Genomic_DNA"/>
</dbReference>
<keyword evidence="6" id="KW-1185">Reference proteome</keyword>
<comment type="similarity">
    <text evidence="2">Belongs to the bacterial solute-binding protein 2 family.</text>
</comment>
<dbReference type="InterPro" id="IPR028082">
    <property type="entry name" value="Peripla_BP_I"/>
</dbReference>
<dbReference type="InterPro" id="IPR025997">
    <property type="entry name" value="SBP_2_dom"/>
</dbReference>
<comment type="subcellular location">
    <subcellularLocation>
        <location evidence="1">Cell envelope</location>
    </subcellularLocation>
</comment>
<dbReference type="PANTHER" id="PTHR46847:SF1">
    <property type="entry name" value="D-ALLOSE-BINDING PERIPLASMIC PROTEIN-RELATED"/>
    <property type="match status" value="1"/>
</dbReference>
<proteinExistence type="inferred from homology"/>
<keyword evidence="3" id="KW-0732">Signal</keyword>
<feature type="domain" description="Periplasmic binding protein" evidence="4">
    <location>
        <begin position="51"/>
        <end position="303"/>
    </location>
</feature>
<evidence type="ECO:0000256" key="2">
    <source>
        <dbReference type="ARBA" id="ARBA00007639"/>
    </source>
</evidence>
<evidence type="ECO:0000313" key="5">
    <source>
        <dbReference type="EMBL" id="QEL55752.1"/>
    </source>
</evidence>
<dbReference type="Gene3D" id="3.40.50.2300">
    <property type="match status" value="2"/>
</dbReference>
<evidence type="ECO:0000256" key="1">
    <source>
        <dbReference type="ARBA" id="ARBA00004196"/>
    </source>
</evidence>
<accession>A0A5C1DG31</accession>
<evidence type="ECO:0000313" key="6">
    <source>
        <dbReference type="Proteomes" id="UP000322079"/>
    </source>
</evidence>
<gene>
    <name evidence="5" type="ORF">FYK34_09320</name>
</gene>
<protein>
    <submittedName>
        <fullName evidence="5">Substrate-binding domain-containing protein</fullName>
    </submittedName>
</protein>
<dbReference type="PANTHER" id="PTHR46847">
    <property type="entry name" value="D-ALLOSE-BINDING PERIPLASMIC PROTEIN-RELATED"/>
    <property type="match status" value="1"/>
</dbReference>
<dbReference type="KEGG" id="chrm:FYK34_09320"/>
<organism evidence="5 6">
    <name type="scientific">Chromobacterium paludis</name>
    <dbReference type="NCBI Taxonomy" id="2605945"/>
    <lineage>
        <taxon>Bacteria</taxon>
        <taxon>Pseudomonadati</taxon>
        <taxon>Pseudomonadota</taxon>
        <taxon>Betaproteobacteria</taxon>
        <taxon>Neisseriales</taxon>
        <taxon>Chromobacteriaceae</taxon>
        <taxon>Chromobacterium</taxon>
    </lineage>
</organism>
<sequence>MAIVSGFASSPPSDRKLDMKCIFKCLGFIMLCVGLAGCGGGDAQEQAEVRVALALSNLRNPFFQELRDGALAEAAKQGVALTVLDAGDDPARQSEQIAALAKRRVAVILLNPVGAQAVTAAVRQAVAGGVKVVSLDRSLHGEPLSSHIESDNIAGGMLVGQYLMSRLGARGRIAELTGTAGSSVAHDRDAGLRQALSGHADAALLTRRGADFDRGKGQREMASLLRQYPDIRAVFAQNDEMALGAVAALRHAGRRNVAVVGFDAIPEAVAAVKAGELAATVRQQPGLMGRYGIQAAKRLAAGQGVDTYIAVPLKLITQADH</sequence>
<dbReference type="AlphaFoldDB" id="A0A5C1DG31"/>
<dbReference type="Pfam" id="PF13407">
    <property type="entry name" value="Peripla_BP_4"/>
    <property type="match status" value="1"/>
</dbReference>
<dbReference type="GO" id="GO:0030246">
    <property type="term" value="F:carbohydrate binding"/>
    <property type="evidence" value="ECO:0007669"/>
    <property type="project" value="UniProtKB-ARBA"/>
</dbReference>
<dbReference type="Proteomes" id="UP000322079">
    <property type="component" value="Chromosome"/>
</dbReference>
<dbReference type="GO" id="GO:0030313">
    <property type="term" value="C:cell envelope"/>
    <property type="evidence" value="ECO:0007669"/>
    <property type="project" value="UniProtKB-SubCell"/>
</dbReference>
<evidence type="ECO:0000256" key="3">
    <source>
        <dbReference type="ARBA" id="ARBA00022729"/>
    </source>
</evidence>
<reference evidence="5 6" key="1">
    <citation type="submission" date="2019-08" db="EMBL/GenBank/DDBJ databases">
        <title>Chromobacterium paludis, a novel bacterium isolated from a Maryland marsh pond.</title>
        <authorList>
            <person name="Blackburn M.B."/>
            <person name="Gundersen-Rindal D.E."/>
        </authorList>
    </citation>
    <scope>NUCLEOTIDE SEQUENCE [LARGE SCALE GENOMIC DNA]</scope>
    <source>
        <strain evidence="6">IIBBL 257-1</strain>
    </source>
</reference>
<name>A0A5C1DG31_9NEIS</name>